<proteinExistence type="predicted"/>
<dbReference type="PANTHER" id="PTHR33525">
    <property type="match status" value="1"/>
</dbReference>
<dbReference type="InterPro" id="IPR013976">
    <property type="entry name" value="HDOD"/>
</dbReference>
<dbReference type="RefSeq" id="WP_200380034.1">
    <property type="nucleotide sequence ID" value="NZ_NRRU01000123.1"/>
</dbReference>
<evidence type="ECO:0000259" key="1">
    <source>
        <dbReference type="PROSITE" id="PS51833"/>
    </source>
</evidence>
<comment type="caution">
    <text evidence="2">The sequence shown here is derived from an EMBL/GenBank/DDBJ whole genome shotgun (WGS) entry which is preliminary data.</text>
</comment>
<keyword evidence="2" id="KW-0418">Kinase</keyword>
<dbReference type="Pfam" id="PF08668">
    <property type="entry name" value="HDOD"/>
    <property type="match status" value="1"/>
</dbReference>
<organism evidence="2 3">
    <name type="scientific">Rubrivivax gelatinosus</name>
    <name type="common">Rhodocyclus gelatinosus</name>
    <name type="synonym">Rhodopseudomonas gelatinosa</name>
    <dbReference type="NCBI Taxonomy" id="28068"/>
    <lineage>
        <taxon>Bacteria</taxon>
        <taxon>Pseudomonadati</taxon>
        <taxon>Pseudomonadota</taxon>
        <taxon>Betaproteobacteria</taxon>
        <taxon>Burkholderiales</taxon>
        <taxon>Sphaerotilaceae</taxon>
        <taxon>Rubrivivax</taxon>
    </lineage>
</organism>
<protein>
    <submittedName>
        <fullName evidence="2">Histidine kinase</fullName>
    </submittedName>
</protein>
<reference evidence="2" key="1">
    <citation type="submission" date="2017-08" db="EMBL/GenBank/DDBJ databases">
        <authorList>
            <person name="Imhoff J.F."/>
            <person name="Rahn T."/>
            <person name="Kuenzel S."/>
            <person name="Neulinger S.C."/>
        </authorList>
    </citation>
    <scope>NUCLEOTIDE SEQUENCE</scope>
    <source>
        <strain evidence="2">IM 151</strain>
    </source>
</reference>
<dbReference type="PROSITE" id="PS51833">
    <property type="entry name" value="HDOD"/>
    <property type="match status" value="1"/>
</dbReference>
<name>A0ABS1E193_RUBGE</name>
<dbReference type="PANTHER" id="PTHR33525:SF6">
    <property type="entry name" value="HDOD DOMAIN-CONTAINING PROTEIN"/>
    <property type="match status" value="1"/>
</dbReference>
<evidence type="ECO:0000313" key="2">
    <source>
        <dbReference type="EMBL" id="MBK1715468.1"/>
    </source>
</evidence>
<evidence type="ECO:0000313" key="3">
    <source>
        <dbReference type="Proteomes" id="UP001041814"/>
    </source>
</evidence>
<dbReference type="EMBL" id="NRRU01000123">
    <property type="protein sequence ID" value="MBK1715468.1"/>
    <property type="molecule type" value="Genomic_DNA"/>
</dbReference>
<sequence length="300" mass="32568">MTATAALPASSSDTTRTAAIEREIEHARTRGSLQHIVVPPCPALLARLQAVMDAAEPDLNEVARIAASDVAMSATLIRNANGPLYNVGQPVQTVGQAMNRLGLKQTAAIMTGFLVRNAILVDNRHLRRFWERSAQRAIAMTFIARQLPGLSPDLAHTYGLFCHVGMPVLLQSVKGYGSTMVEAAARIDRSYVATENFNHRTDHAVVGALVARVWRLAPAVMAAIRLHHDLESLGGEETESEVQTLIAAGLVAEHLVRRQEAQLPERDWTDHAPAALAWLQVDEGEVAQWGEDLSASLNAF</sequence>
<dbReference type="SUPFAM" id="SSF109604">
    <property type="entry name" value="HD-domain/PDEase-like"/>
    <property type="match status" value="1"/>
</dbReference>
<dbReference type="Gene3D" id="1.10.3210.10">
    <property type="entry name" value="Hypothetical protein af1432"/>
    <property type="match status" value="1"/>
</dbReference>
<accession>A0ABS1E193</accession>
<feature type="domain" description="HDOD" evidence="1">
    <location>
        <begin position="38"/>
        <end position="230"/>
    </location>
</feature>
<dbReference type="Proteomes" id="UP001041814">
    <property type="component" value="Unassembled WGS sequence"/>
</dbReference>
<gene>
    <name evidence="2" type="ORF">CKO43_22195</name>
</gene>
<keyword evidence="2" id="KW-0808">Transferase</keyword>
<reference evidence="2" key="2">
    <citation type="journal article" date="2020" name="Microorganisms">
        <title>Osmotic Adaptation and Compatible Solute Biosynthesis of Phototrophic Bacteria as Revealed from Genome Analyses.</title>
        <authorList>
            <person name="Imhoff J.F."/>
            <person name="Rahn T."/>
            <person name="Kunzel S."/>
            <person name="Keller A."/>
            <person name="Neulinger S.C."/>
        </authorList>
    </citation>
    <scope>NUCLEOTIDE SEQUENCE</scope>
    <source>
        <strain evidence="2">IM 151</strain>
    </source>
</reference>
<keyword evidence="3" id="KW-1185">Reference proteome</keyword>
<dbReference type="GO" id="GO:0016301">
    <property type="term" value="F:kinase activity"/>
    <property type="evidence" value="ECO:0007669"/>
    <property type="project" value="UniProtKB-KW"/>
</dbReference>
<dbReference type="InterPro" id="IPR052340">
    <property type="entry name" value="RNase_Y/CdgJ"/>
</dbReference>